<organism evidence="1 2">
    <name type="scientific">Grifola frondosa</name>
    <name type="common">Maitake</name>
    <name type="synonym">Polyporus frondosus</name>
    <dbReference type="NCBI Taxonomy" id="5627"/>
    <lineage>
        <taxon>Eukaryota</taxon>
        <taxon>Fungi</taxon>
        <taxon>Dikarya</taxon>
        <taxon>Basidiomycota</taxon>
        <taxon>Agaricomycotina</taxon>
        <taxon>Agaricomycetes</taxon>
        <taxon>Polyporales</taxon>
        <taxon>Grifolaceae</taxon>
        <taxon>Grifola</taxon>
    </lineage>
</organism>
<gene>
    <name evidence="1" type="ORF">A0H81_01316</name>
</gene>
<accession>A0A1C7MQ36</accession>
<protein>
    <submittedName>
        <fullName evidence="1">Uncharacterized protein</fullName>
    </submittedName>
</protein>
<name>A0A1C7MQ36_GRIFR</name>
<reference evidence="1 2" key="1">
    <citation type="submission" date="2016-03" db="EMBL/GenBank/DDBJ databases">
        <title>Whole genome sequencing of Grifola frondosa 9006-11.</title>
        <authorList>
            <person name="Min B."/>
            <person name="Park H."/>
            <person name="Kim J.-G."/>
            <person name="Cho H."/>
            <person name="Oh Y.-L."/>
            <person name="Kong W.-S."/>
            <person name="Choi I.-G."/>
        </authorList>
    </citation>
    <scope>NUCLEOTIDE SEQUENCE [LARGE SCALE GENOMIC DNA]</scope>
    <source>
        <strain evidence="1 2">9006-11</strain>
    </source>
</reference>
<keyword evidence="2" id="KW-1185">Reference proteome</keyword>
<evidence type="ECO:0000313" key="1">
    <source>
        <dbReference type="EMBL" id="OBZ78985.1"/>
    </source>
</evidence>
<dbReference type="AlphaFoldDB" id="A0A1C7MQ36"/>
<dbReference type="EMBL" id="LUGG01000001">
    <property type="protein sequence ID" value="OBZ78985.1"/>
    <property type="molecule type" value="Genomic_DNA"/>
</dbReference>
<evidence type="ECO:0000313" key="2">
    <source>
        <dbReference type="Proteomes" id="UP000092993"/>
    </source>
</evidence>
<comment type="caution">
    <text evidence="1">The sequence shown here is derived from an EMBL/GenBank/DDBJ whole genome shotgun (WGS) entry which is preliminary data.</text>
</comment>
<dbReference type="Proteomes" id="UP000092993">
    <property type="component" value="Unassembled WGS sequence"/>
</dbReference>
<proteinExistence type="predicted"/>
<sequence length="158" mass="17842">MPFARLRASLPYHAYGHPPPLTSVAPLLHRLLPLSRLPFPRHFLSYLRATVPSSPPLTRIRSPTSPSPYVCLALRVQPTYVVFCTYIAHRRSVMHLRLLITEQPMSFFSSHAAPNISPVTTNVLSNPLSFTTDQRQCLVTIFAVLPSFPVFSILFRSF</sequence>